<evidence type="ECO:0000259" key="4">
    <source>
        <dbReference type="PROSITE" id="PS50968"/>
    </source>
</evidence>
<dbReference type="GO" id="GO:0009317">
    <property type="term" value="C:acetyl-CoA carboxylase complex"/>
    <property type="evidence" value="ECO:0007669"/>
    <property type="project" value="InterPro"/>
</dbReference>
<dbReference type="PANTHER" id="PTHR45266:SF3">
    <property type="entry name" value="OXALOACETATE DECARBOXYLASE ALPHA CHAIN"/>
    <property type="match status" value="1"/>
</dbReference>
<evidence type="ECO:0000313" key="6">
    <source>
        <dbReference type="Proteomes" id="UP000050833"/>
    </source>
</evidence>
<dbReference type="GO" id="GO:0006633">
    <property type="term" value="P:fatty acid biosynthetic process"/>
    <property type="evidence" value="ECO:0007669"/>
    <property type="project" value="UniProtKB-KW"/>
</dbReference>
<dbReference type="GO" id="GO:0003989">
    <property type="term" value="F:acetyl-CoA carboxylase activity"/>
    <property type="evidence" value="ECO:0007669"/>
    <property type="project" value="InterPro"/>
</dbReference>
<dbReference type="InterPro" id="IPR000089">
    <property type="entry name" value="Biotin_lipoyl"/>
</dbReference>
<dbReference type="InterPro" id="IPR011053">
    <property type="entry name" value="Single_hybrid_motif"/>
</dbReference>
<evidence type="ECO:0000256" key="1">
    <source>
        <dbReference type="ARBA" id="ARBA00017562"/>
    </source>
</evidence>
<evidence type="ECO:0000256" key="2">
    <source>
        <dbReference type="ARBA" id="ARBA00023267"/>
    </source>
</evidence>
<dbReference type="Pfam" id="PF00364">
    <property type="entry name" value="Biotin_lipoyl"/>
    <property type="match status" value="1"/>
</dbReference>
<reference evidence="5 6" key="1">
    <citation type="submission" date="2015-10" db="EMBL/GenBank/DDBJ databases">
        <title>Butyribacter intestini gen. nov., sp. nov., a butyric acid-producing bacterium of the family Lachnospiraceae isolated from the human faeces.</title>
        <authorList>
            <person name="Zou Y."/>
            <person name="Xue W."/>
            <person name="Luo G."/>
            <person name="Lv M."/>
        </authorList>
    </citation>
    <scope>NUCLEOTIDE SEQUENCE [LARGE SCALE GENOMIC DNA]</scope>
    <source>
        <strain evidence="5 6">TF01-11</strain>
    </source>
</reference>
<dbReference type="Proteomes" id="UP000050833">
    <property type="component" value="Unassembled WGS sequence"/>
</dbReference>
<keyword evidence="3" id="KW-0444">Lipid biosynthesis</keyword>
<dbReference type="PROSITE" id="PS50968">
    <property type="entry name" value="BIOTINYL_LIPOYL"/>
    <property type="match status" value="1"/>
</dbReference>
<keyword evidence="3" id="KW-0276">Fatty acid metabolism</keyword>
<dbReference type="AlphaFoldDB" id="A0AAW3JQ11"/>
<evidence type="ECO:0000313" key="5">
    <source>
        <dbReference type="EMBL" id="KQC84279.1"/>
    </source>
</evidence>
<dbReference type="PANTHER" id="PTHR45266">
    <property type="entry name" value="OXALOACETATE DECARBOXYLASE ALPHA CHAIN"/>
    <property type="match status" value="1"/>
</dbReference>
<dbReference type="NCBIfam" id="TIGR00531">
    <property type="entry name" value="BCCP"/>
    <property type="match status" value="1"/>
</dbReference>
<comment type="function">
    <text evidence="3">This protein is a component of the acetyl coenzyme A carboxylase complex; first, biotin carboxylase catalyzes the carboxylation of the carrier protein and then the transcarboxylase transfers the carboxyl group to form malonyl-CoA.</text>
</comment>
<dbReference type="RefSeq" id="WP_022015165.1">
    <property type="nucleotide sequence ID" value="NZ_DBGDCA010000433.1"/>
</dbReference>
<gene>
    <name evidence="5" type="ORF">APZ18_13280</name>
</gene>
<comment type="caution">
    <text evidence="5">The sequence shown here is derived from an EMBL/GenBank/DDBJ whole genome shotgun (WGS) entry which is preliminary data.</text>
</comment>
<comment type="pathway">
    <text evidence="3">Lipid metabolism; fatty acid biosynthesis.</text>
</comment>
<proteinExistence type="predicted"/>
<keyword evidence="6" id="KW-1185">Reference proteome</keyword>
<dbReference type="EMBL" id="LLKB01000006">
    <property type="protein sequence ID" value="KQC84279.1"/>
    <property type="molecule type" value="Genomic_DNA"/>
</dbReference>
<accession>A0AAW3JQ11</accession>
<organism evidence="5 6">
    <name type="scientific">Butyribacter intestini</name>
    <dbReference type="NCBI Taxonomy" id="1703332"/>
    <lineage>
        <taxon>Bacteria</taxon>
        <taxon>Bacillati</taxon>
        <taxon>Bacillota</taxon>
        <taxon>Clostridia</taxon>
        <taxon>Lachnospirales</taxon>
        <taxon>Lachnospiraceae</taxon>
        <taxon>Butyribacter</taxon>
    </lineage>
</organism>
<dbReference type="CDD" id="cd06850">
    <property type="entry name" value="biotinyl_domain"/>
    <property type="match status" value="1"/>
</dbReference>
<keyword evidence="3" id="KW-0443">Lipid metabolism</keyword>
<dbReference type="InterPro" id="IPR001249">
    <property type="entry name" value="AcCoA_biotinCC"/>
</dbReference>
<dbReference type="InterPro" id="IPR050709">
    <property type="entry name" value="Biotin_Carboxyl_Carrier/Decarb"/>
</dbReference>
<keyword evidence="3" id="KW-0275">Fatty acid biosynthesis</keyword>
<feature type="domain" description="Lipoyl-binding" evidence="4">
    <location>
        <begin position="81"/>
        <end position="166"/>
    </location>
</feature>
<evidence type="ECO:0000256" key="3">
    <source>
        <dbReference type="RuleBase" id="RU364072"/>
    </source>
</evidence>
<keyword evidence="2 3" id="KW-0092">Biotin</keyword>
<dbReference type="SUPFAM" id="SSF51230">
    <property type="entry name" value="Single hybrid motif"/>
    <property type="match status" value="1"/>
</dbReference>
<protein>
    <recommendedName>
        <fullName evidence="1 3">Biotin carboxyl carrier protein of acetyl-CoA carboxylase</fullName>
    </recommendedName>
</protein>
<dbReference type="PRINTS" id="PR01071">
    <property type="entry name" value="ACOABIOTINCC"/>
</dbReference>
<name>A0AAW3JQ11_9FIRM</name>
<dbReference type="Gene3D" id="2.40.50.100">
    <property type="match status" value="1"/>
</dbReference>
<sequence>MKFDEVKELIAIFEKSDMGEMEIKLDGDSVHLGRNASFSVGNSETETVKTVIAGAESGMVSAVQTNGAVSNDTDINQTADVEKESMSADDKLVTAPIVGTYYQSQAPDKPPFVKVGDTVAKGDVVCIIEAMKFMNEVVSEVSGKIVEVLVEDGEFVEFGQPLFRVQ</sequence>